<dbReference type="SMART" id="SM00854">
    <property type="entry name" value="PGA_cap"/>
    <property type="match status" value="1"/>
</dbReference>
<sequence>MKKITVTGDSIVMRKGLRTNQRGSNELYELVQNSDVAFTNLECLPGNFVGYPTKESGGAHFGCRDEMLDELTDFGFNLFSAANNHSLNYGVTGLLEVIRQMRVRNLAFSGVGEHLEGARQPAYLDTKNGSVGLLSYSATYASGHEASAQRPDLQGRPGLNPIAFETRYELDEDAYSALRTIAEDLGLEDRRRREIKLGFEFPPADPADLPFLNGTFTPSTRNRITTKCTAETLENLERWVGETKRRSDVVIVSIHSHEQGDDLTDPAEFIVEFAHKAIEFGADVVLGHGPHFLRPLEIYRGKPIFYSLGNFVGQNELVEQLPSDSYSTFRIPGSKTTSQIFDARTELDTKGFPSEEWYWKTIVPVLNFDDDHLASLEIYPVTLDLGQKPQGRGRPRIAQGDEAASILHDFLELSEYWGSGITGDISEGRLTIRLADVESSHTDPDFLAVR</sequence>
<dbReference type="InterPro" id="IPR029052">
    <property type="entry name" value="Metallo-depent_PP-like"/>
</dbReference>
<gene>
    <name evidence="3" type="ORF">FO013_07280</name>
</gene>
<dbReference type="CDD" id="cd07381">
    <property type="entry name" value="MPP_CapA"/>
    <property type="match status" value="1"/>
</dbReference>
<keyword evidence="4" id="KW-1185">Reference proteome</keyword>
<evidence type="ECO:0000313" key="4">
    <source>
        <dbReference type="Proteomes" id="UP000316406"/>
    </source>
</evidence>
<comment type="caution">
    <text evidence="3">The sequence shown here is derived from an EMBL/GenBank/DDBJ whole genome shotgun (WGS) entry which is preliminary data.</text>
</comment>
<evidence type="ECO:0000313" key="3">
    <source>
        <dbReference type="EMBL" id="TSI17967.1"/>
    </source>
</evidence>
<accession>A0A556CKL3</accession>
<dbReference type="Gene3D" id="3.60.21.10">
    <property type="match status" value="1"/>
</dbReference>
<protein>
    <submittedName>
        <fullName evidence="3">CapA family protein</fullName>
    </submittedName>
</protein>
<dbReference type="InterPro" id="IPR019079">
    <property type="entry name" value="Capsule_synth_CapA"/>
</dbReference>
<dbReference type="PANTHER" id="PTHR33393:SF11">
    <property type="entry name" value="POLYGLUTAMINE SYNTHESIS ACCESSORY PROTEIN RV0574C-RELATED"/>
    <property type="match status" value="1"/>
</dbReference>
<proteinExistence type="inferred from homology"/>
<feature type="domain" description="Capsule synthesis protein CapA" evidence="2">
    <location>
        <begin position="3"/>
        <end position="315"/>
    </location>
</feature>
<dbReference type="InterPro" id="IPR052169">
    <property type="entry name" value="CW_Biosynth-Accessory"/>
</dbReference>
<dbReference type="SUPFAM" id="SSF56300">
    <property type="entry name" value="Metallo-dependent phosphatases"/>
    <property type="match status" value="1"/>
</dbReference>
<dbReference type="Proteomes" id="UP000316406">
    <property type="component" value="Unassembled WGS sequence"/>
</dbReference>
<organism evidence="3 4">
    <name type="scientific">Brevibacterium aurantiacum</name>
    <dbReference type="NCBI Taxonomy" id="273384"/>
    <lineage>
        <taxon>Bacteria</taxon>
        <taxon>Bacillati</taxon>
        <taxon>Actinomycetota</taxon>
        <taxon>Actinomycetes</taxon>
        <taxon>Micrococcales</taxon>
        <taxon>Brevibacteriaceae</taxon>
        <taxon>Brevibacterium</taxon>
    </lineage>
</organism>
<comment type="similarity">
    <text evidence="1">Belongs to the CapA family.</text>
</comment>
<dbReference type="EMBL" id="VLTK01000003">
    <property type="protein sequence ID" value="TSI17967.1"/>
    <property type="molecule type" value="Genomic_DNA"/>
</dbReference>
<dbReference type="PANTHER" id="PTHR33393">
    <property type="entry name" value="POLYGLUTAMINE SYNTHESIS ACCESSORY PROTEIN RV0574C-RELATED"/>
    <property type="match status" value="1"/>
</dbReference>
<reference evidence="3 4" key="1">
    <citation type="submission" date="2019-07" db="EMBL/GenBank/DDBJ databases">
        <title>Draft genome sequence of Brevibacterium aurantiacum XU54 isolated from Xinjiang China.</title>
        <authorList>
            <person name="Xu X."/>
        </authorList>
    </citation>
    <scope>NUCLEOTIDE SEQUENCE [LARGE SCALE GENOMIC DNA]</scope>
    <source>
        <strain evidence="3 4">XU54</strain>
    </source>
</reference>
<evidence type="ECO:0000259" key="2">
    <source>
        <dbReference type="SMART" id="SM00854"/>
    </source>
</evidence>
<dbReference type="Pfam" id="PF09587">
    <property type="entry name" value="PGA_cap"/>
    <property type="match status" value="1"/>
</dbReference>
<dbReference type="OrthoDB" id="4394033at2"/>
<dbReference type="RefSeq" id="WP_143921877.1">
    <property type="nucleotide sequence ID" value="NZ_VLTK01000003.1"/>
</dbReference>
<dbReference type="AlphaFoldDB" id="A0A556CKL3"/>
<name>A0A556CKL3_BREAU</name>
<evidence type="ECO:0000256" key="1">
    <source>
        <dbReference type="ARBA" id="ARBA00005662"/>
    </source>
</evidence>